<dbReference type="EMBL" id="CADCTX010000194">
    <property type="protein sequence ID" value="CAA9305974.1"/>
    <property type="molecule type" value="Genomic_DNA"/>
</dbReference>
<dbReference type="GO" id="GO:0042910">
    <property type="term" value="F:xenobiotic transmembrane transporter activity"/>
    <property type="evidence" value="ECO:0007669"/>
    <property type="project" value="TreeGrafter"/>
</dbReference>
<dbReference type="InterPro" id="IPR027463">
    <property type="entry name" value="AcrB_DN_DC_subdom"/>
</dbReference>
<feature type="transmembrane region" description="Helical" evidence="2">
    <location>
        <begin position="398"/>
        <end position="425"/>
    </location>
</feature>
<feature type="transmembrane region" description="Helical" evidence="2">
    <location>
        <begin position="374"/>
        <end position="392"/>
    </location>
</feature>
<reference evidence="3" key="1">
    <citation type="submission" date="2020-02" db="EMBL/GenBank/DDBJ databases">
        <authorList>
            <person name="Meier V. D."/>
        </authorList>
    </citation>
    <scope>NUCLEOTIDE SEQUENCE</scope>
    <source>
        <strain evidence="3">AVDCRST_MAG40</strain>
    </source>
</reference>
<dbReference type="SUPFAM" id="SSF82866">
    <property type="entry name" value="Multidrug efflux transporter AcrB transmembrane domain"/>
    <property type="match status" value="1"/>
</dbReference>
<dbReference type="Gene3D" id="3.30.70.1430">
    <property type="entry name" value="Multidrug efflux transporter AcrB pore domain"/>
    <property type="match status" value="1"/>
</dbReference>
<evidence type="ECO:0000256" key="1">
    <source>
        <dbReference type="SAM" id="MobiDB-lite"/>
    </source>
</evidence>
<dbReference type="Pfam" id="PF00873">
    <property type="entry name" value="ACR_tran"/>
    <property type="match status" value="1"/>
</dbReference>
<dbReference type="GO" id="GO:0005886">
    <property type="term" value="C:plasma membrane"/>
    <property type="evidence" value="ECO:0007669"/>
    <property type="project" value="TreeGrafter"/>
</dbReference>
<name>A0A6J4KHE3_9BACT</name>
<dbReference type="Gene3D" id="3.30.2090.10">
    <property type="entry name" value="Multidrug efflux transporter AcrB TolC docking domain, DN and DC subdomains"/>
    <property type="match status" value="1"/>
</dbReference>
<organism evidence="3">
    <name type="scientific">uncultured Gemmatimonadaceae bacterium</name>
    <dbReference type="NCBI Taxonomy" id="246130"/>
    <lineage>
        <taxon>Bacteria</taxon>
        <taxon>Pseudomonadati</taxon>
        <taxon>Gemmatimonadota</taxon>
        <taxon>Gemmatimonadia</taxon>
        <taxon>Gemmatimonadales</taxon>
        <taxon>Gemmatimonadaceae</taxon>
        <taxon>environmental samples</taxon>
    </lineage>
</organism>
<dbReference type="PANTHER" id="PTHR32063:SF8">
    <property type="entry name" value="CATION EFFLUX PROTEIN"/>
    <property type="match status" value="1"/>
</dbReference>
<dbReference type="Gene3D" id="3.30.70.1440">
    <property type="entry name" value="Multidrug efflux transporter AcrB pore domain"/>
    <property type="match status" value="1"/>
</dbReference>
<keyword evidence="2" id="KW-0812">Transmembrane</keyword>
<feature type="transmembrane region" description="Helical" evidence="2">
    <location>
        <begin position="480"/>
        <end position="503"/>
    </location>
</feature>
<evidence type="ECO:0000256" key="2">
    <source>
        <dbReference type="SAM" id="Phobius"/>
    </source>
</evidence>
<feature type="compositionally biased region" description="Pro residues" evidence="1">
    <location>
        <begin position="516"/>
        <end position="531"/>
    </location>
</feature>
<keyword evidence="2" id="KW-1133">Transmembrane helix</keyword>
<gene>
    <name evidence="3" type="ORF">AVDCRST_MAG40-659</name>
</gene>
<keyword evidence="2" id="KW-0472">Membrane</keyword>
<accession>A0A6J4KHE3</accession>
<feature type="transmembrane region" description="Helical" evidence="2">
    <location>
        <begin position="345"/>
        <end position="367"/>
    </location>
</feature>
<feature type="transmembrane region" description="Helical" evidence="2">
    <location>
        <begin position="446"/>
        <end position="468"/>
    </location>
</feature>
<evidence type="ECO:0000313" key="3">
    <source>
        <dbReference type="EMBL" id="CAA9305974.1"/>
    </source>
</evidence>
<dbReference type="AlphaFoldDB" id="A0A6J4KHE3"/>
<protein>
    <submittedName>
        <fullName evidence="3">Cobalt-zinc-cadmium resistance protein CzcA Cation efflux system protein CusA</fullName>
    </submittedName>
</protein>
<dbReference type="InterPro" id="IPR001036">
    <property type="entry name" value="Acrflvin-R"/>
</dbReference>
<sequence length="531" mass="55253">MVGFATFCVASLAGLGPLVGQDFFPHVDTGRFILHVRAPSGTRIEATEALVARVEGVVRRVVPPEELGLILSNIGLNTVPINIATSNVASIGPADAEVLVTLEEGHATPTAAYTRALRRALAREVPEATYFYQPADIVTQVLNFGLPSAIDVQVVGRDREASFRVAQRIATRMRRVPGAADVHVHQVADVPELRYTVDRELAQSFGLSQRDVAGNLLISLSSSGQTAPNFWLNPRNGVQYAVAVQTPTHRMGTLDDLARTPVAAPGAAEPQLFGNLAQAVRGRTVGVVNHYNVQPVANVYASAEGRDLGGVASDVDAILDEVRGDLPAGMSVVLRGQVASMRASFVGLGVGIVFAIALIYLLLVVNFQSWADPLVIIMALPGALAGIAWALFATGTTLSVPALMGAVMAMGISTANSILVVAFASEQRQLGRSALEAAMDAGAARLRPVLMTAGAMVIGMVPMALGLGEGGEQNAPLGRAVIGGLVLATTATLLLVPVVYAAVRGRSPRPASAFPAPVPSGPAPTPAPPDR</sequence>
<proteinExistence type="predicted"/>
<feature type="region of interest" description="Disordered" evidence="1">
    <location>
        <begin position="508"/>
        <end position="531"/>
    </location>
</feature>
<dbReference type="Gene3D" id="1.20.1640.10">
    <property type="entry name" value="Multidrug efflux transporter AcrB transmembrane domain"/>
    <property type="match status" value="1"/>
</dbReference>
<dbReference type="SUPFAM" id="SSF82714">
    <property type="entry name" value="Multidrug efflux transporter AcrB TolC docking domain, DN and DC subdomains"/>
    <property type="match status" value="1"/>
</dbReference>
<dbReference type="PANTHER" id="PTHR32063">
    <property type="match status" value="1"/>
</dbReference>